<evidence type="ECO:0000313" key="1">
    <source>
        <dbReference type="EMBL" id="KAI5682503.1"/>
    </source>
</evidence>
<evidence type="ECO:0000313" key="2">
    <source>
        <dbReference type="Proteomes" id="UP001060085"/>
    </source>
</evidence>
<accession>A0ACC0CCH2</accession>
<gene>
    <name evidence="1" type="ORF">M9H77_03731</name>
</gene>
<sequence>MKGFQLCCGSTIFRIKGSSSLYNHIPRGILEELKGSIVQCVKGVCTDSTRETLDGIALKAEHLPSNDTPHSEEEVMMLTRDFGKFLPKIEKNIKTPREAHNL</sequence>
<protein>
    <submittedName>
        <fullName evidence="1">Uncharacterized protein</fullName>
    </submittedName>
</protein>
<proteinExistence type="predicted"/>
<dbReference type="Proteomes" id="UP001060085">
    <property type="component" value="Linkage Group LG01"/>
</dbReference>
<name>A0ACC0CCH2_CATRO</name>
<reference evidence="2" key="1">
    <citation type="journal article" date="2023" name="Nat. Plants">
        <title>Single-cell RNA sequencing provides a high-resolution roadmap for understanding the multicellular compartmentation of specialized metabolism.</title>
        <authorList>
            <person name="Sun S."/>
            <person name="Shen X."/>
            <person name="Li Y."/>
            <person name="Li Y."/>
            <person name="Wang S."/>
            <person name="Li R."/>
            <person name="Zhang H."/>
            <person name="Shen G."/>
            <person name="Guo B."/>
            <person name="Wei J."/>
            <person name="Xu J."/>
            <person name="St-Pierre B."/>
            <person name="Chen S."/>
            <person name="Sun C."/>
        </authorList>
    </citation>
    <scope>NUCLEOTIDE SEQUENCE [LARGE SCALE GENOMIC DNA]</scope>
</reference>
<comment type="caution">
    <text evidence="1">The sequence shown here is derived from an EMBL/GenBank/DDBJ whole genome shotgun (WGS) entry which is preliminary data.</text>
</comment>
<dbReference type="EMBL" id="CM044701">
    <property type="protein sequence ID" value="KAI5682503.1"/>
    <property type="molecule type" value="Genomic_DNA"/>
</dbReference>
<keyword evidence="2" id="KW-1185">Reference proteome</keyword>
<organism evidence="1 2">
    <name type="scientific">Catharanthus roseus</name>
    <name type="common">Madagascar periwinkle</name>
    <name type="synonym">Vinca rosea</name>
    <dbReference type="NCBI Taxonomy" id="4058"/>
    <lineage>
        <taxon>Eukaryota</taxon>
        <taxon>Viridiplantae</taxon>
        <taxon>Streptophyta</taxon>
        <taxon>Embryophyta</taxon>
        <taxon>Tracheophyta</taxon>
        <taxon>Spermatophyta</taxon>
        <taxon>Magnoliopsida</taxon>
        <taxon>eudicotyledons</taxon>
        <taxon>Gunneridae</taxon>
        <taxon>Pentapetalae</taxon>
        <taxon>asterids</taxon>
        <taxon>lamiids</taxon>
        <taxon>Gentianales</taxon>
        <taxon>Apocynaceae</taxon>
        <taxon>Rauvolfioideae</taxon>
        <taxon>Vinceae</taxon>
        <taxon>Catharanthinae</taxon>
        <taxon>Catharanthus</taxon>
    </lineage>
</organism>